<keyword evidence="6" id="KW-0547">Nucleotide-binding</keyword>
<feature type="domain" description="Guanylate cyclase" evidence="12">
    <location>
        <begin position="57"/>
        <end position="188"/>
    </location>
</feature>
<evidence type="ECO:0000313" key="14">
    <source>
        <dbReference type="Proteomes" id="UP001156601"/>
    </source>
</evidence>
<name>A0AA37SWE2_9ALTE</name>
<evidence type="ECO:0000256" key="5">
    <source>
        <dbReference type="ARBA" id="ARBA00022723"/>
    </source>
</evidence>
<keyword evidence="7" id="KW-0067">ATP-binding</keyword>
<evidence type="ECO:0000313" key="13">
    <source>
        <dbReference type="EMBL" id="GLR70387.1"/>
    </source>
</evidence>
<evidence type="ECO:0000256" key="1">
    <source>
        <dbReference type="ARBA" id="ARBA00001593"/>
    </source>
</evidence>
<organism evidence="13 14">
    <name type="scientific">Agaribacter marinus</name>
    <dbReference type="NCBI Taxonomy" id="1431249"/>
    <lineage>
        <taxon>Bacteria</taxon>
        <taxon>Pseudomonadati</taxon>
        <taxon>Pseudomonadota</taxon>
        <taxon>Gammaproteobacteria</taxon>
        <taxon>Alteromonadales</taxon>
        <taxon>Alteromonadaceae</taxon>
        <taxon>Agaribacter</taxon>
    </lineage>
</organism>
<dbReference type="GO" id="GO:0005524">
    <property type="term" value="F:ATP binding"/>
    <property type="evidence" value="ECO:0007669"/>
    <property type="project" value="UniProtKB-KW"/>
</dbReference>
<dbReference type="GO" id="GO:0004016">
    <property type="term" value="F:adenylate cyclase activity"/>
    <property type="evidence" value="ECO:0007669"/>
    <property type="project" value="UniProtKB-EC"/>
</dbReference>
<comment type="subcellular location">
    <subcellularLocation>
        <location evidence="2">Membrane</location>
        <topology evidence="2">Multi-pass membrane protein</topology>
    </subcellularLocation>
</comment>
<dbReference type="Proteomes" id="UP001156601">
    <property type="component" value="Unassembled WGS sequence"/>
</dbReference>
<keyword evidence="5" id="KW-0479">Metal-binding</keyword>
<evidence type="ECO:0000256" key="8">
    <source>
        <dbReference type="ARBA" id="ARBA00022842"/>
    </source>
</evidence>
<evidence type="ECO:0000256" key="3">
    <source>
        <dbReference type="ARBA" id="ARBA00012201"/>
    </source>
</evidence>
<dbReference type="CDD" id="cd07302">
    <property type="entry name" value="CHD"/>
    <property type="match status" value="1"/>
</dbReference>
<sequence>MINANWQSLQQHNNQRKYIVDKLIPISFQSGLSELSGAAKPSLDAPTTSNMQANYCSVGYIDFVNSTNLIHSIGEQKALTHFQQLFVAFDHETQKYNAHRVKTNGDQYIFVIGLNQNIDDGTNCKTQAIDACKLSAALQGIVNSSPYYPDLNCRIGIGSGIIYAGVINPAHPNFDIWGETVIRAARLEAYAQAGEVLVDKNTHQLSESDIKFNALNKVELKGLGLTEFSSFAHSE</sequence>
<evidence type="ECO:0000256" key="7">
    <source>
        <dbReference type="ARBA" id="ARBA00022840"/>
    </source>
</evidence>
<evidence type="ECO:0000256" key="6">
    <source>
        <dbReference type="ARBA" id="ARBA00022741"/>
    </source>
</evidence>
<accession>A0AA37SWE2</accession>
<dbReference type="AlphaFoldDB" id="A0AA37SWE2"/>
<keyword evidence="10" id="KW-0472">Membrane</keyword>
<comment type="catalytic activity">
    <reaction evidence="1">
        <text>ATP = 3',5'-cyclic AMP + diphosphate</text>
        <dbReference type="Rhea" id="RHEA:15389"/>
        <dbReference type="ChEBI" id="CHEBI:30616"/>
        <dbReference type="ChEBI" id="CHEBI:33019"/>
        <dbReference type="ChEBI" id="CHEBI:58165"/>
        <dbReference type="EC" id="4.6.1.1"/>
    </reaction>
</comment>
<dbReference type="GO" id="GO:0046872">
    <property type="term" value="F:metal ion binding"/>
    <property type="evidence" value="ECO:0007669"/>
    <property type="project" value="UniProtKB-KW"/>
</dbReference>
<keyword evidence="4" id="KW-0812">Transmembrane</keyword>
<dbReference type="EC" id="4.6.1.1" evidence="3"/>
<reference evidence="13" key="1">
    <citation type="journal article" date="2014" name="Int. J. Syst. Evol. Microbiol.">
        <title>Complete genome sequence of Corynebacterium casei LMG S-19264T (=DSM 44701T), isolated from a smear-ripened cheese.</title>
        <authorList>
            <consortium name="US DOE Joint Genome Institute (JGI-PGF)"/>
            <person name="Walter F."/>
            <person name="Albersmeier A."/>
            <person name="Kalinowski J."/>
            <person name="Ruckert C."/>
        </authorList>
    </citation>
    <scope>NUCLEOTIDE SEQUENCE</scope>
    <source>
        <strain evidence="13">NBRC 110023</strain>
    </source>
</reference>
<dbReference type="GO" id="GO:0035556">
    <property type="term" value="P:intracellular signal transduction"/>
    <property type="evidence" value="ECO:0007669"/>
    <property type="project" value="InterPro"/>
</dbReference>
<dbReference type="EMBL" id="BSOT01000005">
    <property type="protein sequence ID" value="GLR70387.1"/>
    <property type="molecule type" value="Genomic_DNA"/>
</dbReference>
<keyword evidence="8" id="KW-0460">Magnesium</keyword>
<evidence type="ECO:0000256" key="10">
    <source>
        <dbReference type="ARBA" id="ARBA00023136"/>
    </source>
</evidence>
<dbReference type="PANTHER" id="PTHR45627">
    <property type="entry name" value="ADENYLATE CYCLASE TYPE 1"/>
    <property type="match status" value="1"/>
</dbReference>
<dbReference type="Gene3D" id="3.30.70.1230">
    <property type="entry name" value="Nucleotide cyclase"/>
    <property type="match status" value="1"/>
</dbReference>
<dbReference type="InterPro" id="IPR001054">
    <property type="entry name" value="A/G_cyclase"/>
</dbReference>
<proteinExistence type="predicted"/>
<evidence type="ECO:0000259" key="12">
    <source>
        <dbReference type="PROSITE" id="PS50125"/>
    </source>
</evidence>
<dbReference type="SMART" id="SM00044">
    <property type="entry name" value="CYCc"/>
    <property type="match status" value="1"/>
</dbReference>
<dbReference type="InterPro" id="IPR029787">
    <property type="entry name" value="Nucleotide_cyclase"/>
</dbReference>
<gene>
    <name evidence="13" type="ORF">GCM10007852_12950</name>
</gene>
<keyword evidence="11" id="KW-0456">Lyase</keyword>
<comment type="caution">
    <text evidence="13">The sequence shown here is derived from an EMBL/GenBank/DDBJ whole genome shotgun (WGS) entry which is preliminary data.</text>
</comment>
<dbReference type="Pfam" id="PF00211">
    <property type="entry name" value="Guanylate_cyc"/>
    <property type="match status" value="1"/>
</dbReference>
<dbReference type="GO" id="GO:0016020">
    <property type="term" value="C:membrane"/>
    <property type="evidence" value="ECO:0007669"/>
    <property type="project" value="UniProtKB-SubCell"/>
</dbReference>
<keyword evidence="9" id="KW-1133">Transmembrane helix</keyword>
<evidence type="ECO:0000256" key="9">
    <source>
        <dbReference type="ARBA" id="ARBA00022989"/>
    </source>
</evidence>
<evidence type="ECO:0000256" key="4">
    <source>
        <dbReference type="ARBA" id="ARBA00022692"/>
    </source>
</evidence>
<dbReference type="SUPFAM" id="SSF55073">
    <property type="entry name" value="Nucleotide cyclase"/>
    <property type="match status" value="1"/>
</dbReference>
<dbReference type="GO" id="GO:0009190">
    <property type="term" value="P:cyclic nucleotide biosynthetic process"/>
    <property type="evidence" value="ECO:0007669"/>
    <property type="project" value="InterPro"/>
</dbReference>
<keyword evidence="14" id="KW-1185">Reference proteome</keyword>
<evidence type="ECO:0000256" key="11">
    <source>
        <dbReference type="ARBA" id="ARBA00023239"/>
    </source>
</evidence>
<reference evidence="13" key="2">
    <citation type="submission" date="2023-01" db="EMBL/GenBank/DDBJ databases">
        <title>Draft genome sequence of Agaribacter marinus strain NBRC 110023.</title>
        <authorList>
            <person name="Sun Q."/>
            <person name="Mori K."/>
        </authorList>
    </citation>
    <scope>NUCLEOTIDE SEQUENCE</scope>
    <source>
        <strain evidence="13">NBRC 110023</strain>
    </source>
</reference>
<protein>
    <recommendedName>
        <fullName evidence="3">adenylate cyclase</fullName>
        <ecNumber evidence="3">4.6.1.1</ecNumber>
    </recommendedName>
</protein>
<evidence type="ECO:0000256" key="2">
    <source>
        <dbReference type="ARBA" id="ARBA00004141"/>
    </source>
</evidence>
<dbReference type="PROSITE" id="PS50125">
    <property type="entry name" value="GUANYLATE_CYCLASE_2"/>
    <property type="match status" value="1"/>
</dbReference>